<evidence type="ECO:0000313" key="3">
    <source>
        <dbReference type="Proteomes" id="UP000447355"/>
    </source>
</evidence>
<evidence type="ECO:0000313" key="2">
    <source>
        <dbReference type="EMBL" id="MYM92532.1"/>
    </source>
</evidence>
<dbReference type="RefSeq" id="WP_161081796.1">
    <property type="nucleotide sequence ID" value="NZ_WWCX01000001.1"/>
</dbReference>
<accession>A0A845GGI8</accession>
<dbReference type="AlphaFoldDB" id="A0A845GGI8"/>
<gene>
    <name evidence="2" type="ORF">GTP90_01505</name>
</gene>
<reference evidence="2" key="1">
    <citation type="submission" date="2019-12" db="EMBL/GenBank/DDBJ databases">
        <title>Novel species isolated from a subtropical stream in China.</title>
        <authorList>
            <person name="Lu H."/>
        </authorList>
    </citation>
    <scope>NUCLEOTIDE SEQUENCE [LARGE SCALE GENOMIC DNA]</scope>
    <source>
        <strain evidence="2">FT81W</strain>
    </source>
</reference>
<evidence type="ECO:0000256" key="1">
    <source>
        <dbReference type="SAM" id="MobiDB-lite"/>
    </source>
</evidence>
<dbReference type="Proteomes" id="UP000447355">
    <property type="component" value="Unassembled WGS sequence"/>
</dbReference>
<protein>
    <submittedName>
        <fullName evidence="2">Uncharacterized protein</fullName>
    </submittedName>
</protein>
<feature type="region of interest" description="Disordered" evidence="1">
    <location>
        <begin position="1"/>
        <end position="26"/>
    </location>
</feature>
<dbReference type="EMBL" id="WWCX01000001">
    <property type="protein sequence ID" value="MYM92532.1"/>
    <property type="molecule type" value="Genomic_DNA"/>
</dbReference>
<organism evidence="2 3">
    <name type="scientific">Duganella vulcania</name>
    <dbReference type="NCBI Taxonomy" id="2692166"/>
    <lineage>
        <taxon>Bacteria</taxon>
        <taxon>Pseudomonadati</taxon>
        <taxon>Pseudomonadota</taxon>
        <taxon>Betaproteobacteria</taxon>
        <taxon>Burkholderiales</taxon>
        <taxon>Oxalobacteraceae</taxon>
        <taxon>Telluria group</taxon>
        <taxon>Duganella</taxon>
    </lineage>
</organism>
<name>A0A845GGI8_9BURK</name>
<comment type="caution">
    <text evidence="2">The sequence shown here is derived from an EMBL/GenBank/DDBJ whole genome shotgun (WGS) entry which is preliminary data.</text>
</comment>
<sequence length="86" mass="9219">MEAREALARARSWSSPGVRPQPETAKEVASTLADRVEALERAAAAVLRNALDAVEVHPCDVHDDAVRAKGLRGPMADLYAAVKNTQ</sequence>
<proteinExistence type="predicted"/>